<evidence type="ECO:0000256" key="1">
    <source>
        <dbReference type="ARBA" id="ARBA00009437"/>
    </source>
</evidence>
<evidence type="ECO:0000256" key="2">
    <source>
        <dbReference type="ARBA" id="ARBA00023015"/>
    </source>
</evidence>
<dbReference type="Gene3D" id="1.10.10.10">
    <property type="entry name" value="Winged helix-like DNA-binding domain superfamily/Winged helix DNA-binding domain"/>
    <property type="match status" value="1"/>
</dbReference>
<dbReference type="Pfam" id="PF00126">
    <property type="entry name" value="HTH_1"/>
    <property type="match status" value="1"/>
</dbReference>
<keyword evidence="2" id="KW-0805">Transcription regulation</keyword>
<name>A0A972SP35_9BURK</name>
<evidence type="ECO:0000313" key="6">
    <source>
        <dbReference type="EMBL" id="NPT61872.1"/>
    </source>
</evidence>
<dbReference type="AlphaFoldDB" id="A0A972SP35"/>
<dbReference type="GO" id="GO:0043565">
    <property type="term" value="F:sequence-specific DNA binding"/>
    <property type="evidence" value="ECO:0007669"/>
    <property type="project" value="TreeGrafter"/>
</dbReference>
<evidence type="ECO:0000256" key="3">
    <source>
        <dbReference type="ARBA" id="ARBA00023125"/>
    </source>
</evidence>
<reference evidence="6 7" key="1">
    <citation type="submission" date="2019-11" db="EMBL/GenBank/DDBJ databases">
        <title>Metabolism of dissolved organic matter in forest soils.</title>
        <authorList>
            <person name="Cyle K.T."/>
            <person name="Wilhelm R.C."/>
            <person name="Martinez C.E."/>
        </authorList>
    </citation>
    <scope>NUCLEOTIDE SEQUENCE [LARGE SCALE GENOMIC DNA]</scope>
    <source>
        <strain evidence="6 7">5N</strain>
    </source>
</reference>
<accession>A0A972SP35</accession>
<dbReference type="InterPro" id="IPR036388">
    <property type="entry name" value="WH-like_DNA-bd_sf"/>
</dbReference>
<sequence length="302" mass="33268">MDIVTNFRTFLEVVQCGSFSAASRKLHISTSVVTSRIEQLEWKVRSSLFERSTRKLSLTDQGRRLLPVAQRIVHDVDDAISSISGNANDLEGPLRIKVPTTLTAVFLARVLARFQQAHPNVSLDVVVIDRNVNPVQEGFDLVVGMLPASYDDVLDVGLCPLDRFVVASPQYVAVNGYPQHPADLSRHRMLNFGPTGPTWPFTGPEGQIAVTVEPHLTTNDGHMLLESTLAGVGIAIVSSYMASAALARGQLVRLLDAFPIPQFWIRAQIPHSRSHLARVQALLTCLRNTFDSASVWEKNLDL</sequence>
<dbReference type="FunFam" id="1.10.10.10:FF:000001">
    <property type="entry name" value="LysR family transcriptional regulator"/>
    <property type="match status" value="1"/>
</dbReference>
<comment type="similarity">
    <text evidence="1">Belongs to the LysR transcriptional regulatory family.</text>
</comment>
<keyword evidence="4" id="KW-0804">Transcription</keyword>
<dbReference type="Pfam" id="PF03466">
    <property type="entry name" value="LysR_substrate"/>
    <property type="match status" value="1"/>
</dbReference>
<dbReference type="SUPFAM" id="SSF53850">
    <property type="entry name" value="Periplasmic binding protein-like II"/>
    <property type="match status" value="1"/>
</dbReference>
<feature type="domain" description="HTH lysR-type" evidence="5">
    <location>
        <begin position="1"/>
        <end position="59"/>
    </location>
</feature>
<dbReference type="PROSITE" id="PS50931">
    <property type="entry name" value="HTH_LYSR"/>
    <property type="match status" value="1"/>
</dbReference>
<gene>
    <name evidence="6" type="ORF">GNZ13_46960</name>
</gene>
<comment type="caution">
    <text evidence="6">The sequence shown here is derived from an EMBL/GenBank/DDBJ whole genome shotgun (WGS) entry which is preliminary data.</text>
</comment>
<evidence type="ECO:0000256" key="4">
    <source>
        <dbReference type="ARBA" id="ARBA00023163"/>
    </source>
</evidence>
<organism evidence="6 7">
    <name type="scientific">Paraburkholderia elongata</name>
    <dbReference type="NCBI Taxonomy" id="2675747"/>
    <lineage>
        <taxon>Bacteria</taxon>
        <taxon>Pseudomonadati</taxon>
        <taxon>Pseudomonadota</taxon>
        <taxon>Betaproteobacteria</taxon>
        <taxon>Burkholderiales</taxon>
        <taxon>Burkholderiaceae</taxon>
        <taxon>Paraburkholderia</taxon>
    </lineage>
</organism>
<keyword evidence="7" id="KW-1185">Reference proteome</keyword>
<dbReference type="InterPro" id="IPR000847">
    <property type="entry name" value="LysR_HTH_N"/>
</dbReference>
<protein>
    <submittedName>
        <fullName evidence="6">LysR family transcriptional regulator</fullName>
    </submittedName>
</protein>
<dbReference type="GO" id="GO:0006351">
    <property type="term" value="P:DNA-templated transcription"/>
    <property type="evidence" value="ECO:0007669"/>
    <property type="project" value="TreeGrafter"/>
</dbReference>
<dbReference type="PANTHER" id="PTHR30537">
    <property type="entry name" value="HTH-TYPE TRANSCRIPTIONAL REGULATOR"/>
    <property type="match status" value="1"/>
</dbReference>
<dbReference type="RefSeq" id="WP_172177902.1">
    <property type="nucleotide sequence ID" value="NZ_WOEZ01000289.1"/>
</dbReference>
<dbReference type="GO" id="GO:0003700">
    <property type="term" value="F:DNA-binding transcription factor activity"/>
    <property type="evidence" value="ECO:0007669"/>
    <property type="project" value="InterPro"/>
</dbReference>
<dbReference type="Proteomes" id="UP000655523">
    <property type="component" value="Unassembled WGS sequence"/>
</dbReference>
<dbReference type="InterPro" id="IPR058163">
    <property type="entry name" value="LysR-type_TF_proteobact-type"/>
</dbReference>
<proteinExistence type="inferred from homology"/>
<dbReference type="PANTHER" id="PTHR30537:SF35">
    <property type="entry name" value="TRANSCRIPTIONAL REGULATORY PROTEIN"/>
    <property type="match status" value="1"/>
</dbReference>
<dbReference type="InterPro" id="IPR036390">
    <property type="entry name" value="WH_DNA-bd_sf"/>
</dbReference>
<evidence type="ECO:0000259" key="5">
    <source>
        <dbReference type="PROSITE" id="PS50931"/>
    </source>
</evidence>
<dbReference type="CDD" id="cd08422">
    <property type="entry name" value="PBP2_CrgA_like"/>
    <property type="match status" value="1"/>
</dbReference>
<dbReference type="InterPro" id="IPR005119">
    <property type="entry name" value="LysR_subst-bd"/>
</dbReference>
<dbReference type="SUPFAM" id="SSF46785">
    <property type="entry name" value="Winged helix' DNA-binding domain"/>
    <property type="match status" value="1"/>
</dbReference>
<evidence type="ECO:0000313" key="7">
    <source>
        <dbReference type="Proteomes" id="UP000655523"/>
    </source>
</evidence>
<keyword evidence="3" id="KW-0238">DNA-binding</keyword>
<dbReference type="EMBL" id="WOEZ01000289">
    <property type="protein sequence ID" value="NPT61872.1"/>
    <property type="molecule type" value="Genomic_DNA"/>
</dbReference>
<dbReference type="Gene3D" id="3.40.190.290">
    <property type="match status" value="1"/>
</dbReference>